<accession>A0AAV0C6V6</accession>
<evidence type="ECO:0000256" key="2">
    <source>
        <dbReference type="ARBA" id="ARBA00023242"/>
    </source>
</evidence>
<comment type="caution">
    <text evidence="6">The sequence shown here is derived from an EMBL/GenBank/DDBJ whole genome shotgun (WGS) entry which is preliminary data.</text>
</comment>
<evidence type="ECO:0000313" key="6">
    <source>
        <dbReference type="EMBL" id="CAH9065890.1"/>
    </source>
</evidence>
<dbReference type="InterPro" id="IPR017930">
    <property type="entry name" value="Myb_dom"/>
</dbReference>
<dbReference type="AlphaFoldDB" id="A0AAV0C6V6"/>
<feature type="compositionally biased region" description="Polar residues" evidence="3">
    <location>
        <begin position="587"/>
        <end position="602"/>
    </location>
</feature>
<dbReference type="Gene3D" id="1.10.10.60">
    <property type="entry name" value="Homeodomain-like"/>
    <property type="match status" value="1"/>
</dbReference>
<feature type="domain" description="Myb-like" evidence="4">
    <location>
        <begin position="205"/>
        <end position="254"/>
    </location>
</feature>
<evidence type="ECO:0000259" key="4">
    <source>
        <dbReference type="PROSITE" id="PS50090"/>
    </source>
</evidence>
<feature type="compositionally biased region" description="Low complexity" evidence="3">
    <location>
        <begin position="306"/>
        <end position="328"/>
    </location>
</feature>
<keyword evidence="8" id="KW-1185">Reference proteome</keyword>
<feature type="region of interest" description="Disordered" evidence="3">
    <location>
        <begin position="439"/>
        <end position="476"/>
    </location>
</feature>
<protein>
    <recommendedName>
        <fullName evidence="9">Homeodomain-like superfamily protein</fullName>
    </recommendedName>
</protein>
<evidence type="ECO:0000313" key="8">
    <source>
        <dbReference type="Proteomes" id="UP001152523"/>
    </source>
</evidence>
<dbReference type="Proteomes" id="UP001152523">
    <property type="component" value="Unassembled WGS sequence"/>
</dbReference>
<evidence type="ECO:0000256" key="1">
    <source>
        <dbReference type="ARBA" id="ARBA00004123"/>
    </source>
</evidence>
<name>A0AAV0C6V6_9ASTE</name>
<dbReference type="GO" id="GO:0000976">
    <property type="term" value="F:transcription cis-regulatory region binding"/>
    <property type="evidence" value="ECO:0007669"/>
    <property type="project" value="UniProtKB-ARBA"/>
</dbReference>
<dbReference type="EMBL" id="CAMAPF010000914">
    <property type="protein sequence ID" value="CAH9119507.1"/>
    <property type="molecule type" value="Genomic_DNA"/>
</dbReference>
<dbReference type="EMBL" id="CAMAPF010000012">
    <property type="protein sequence ID" value="CAH9065890.1"/>
    <property type="molecule type" value="Genomic_DNA"/>
</dbReference>
<dbReference type="GO" id="GO:0005634">
    <property type="term" value="C:nucleus"/>
    <property type="evidence" value="ECO:0007669"/>
    <property type="project" value="UniProtKB-SubCell"/>
</dbReference>
<dbReference type="InterPro" id="IPR001005">
    <property type="entry name" value="SANT/Myb"/>
</dbReference>
<dbReference type="GO" id="GO:0010597">
    <property type="term" value="P:green leaf volatile biosynthetic process"/>
    <property type="evidence" value="ECO:0007669"/>
    <property type="project" value="UniProtKB-ARBA"/>
</dbReference>
<feature type="region of interest" description="Disordered" evidence="3">
    <location>
        <begin position="303"/>
        <end position="335"/>
    </location>
</feature>
<feature type="compositionally biased region" description="Basic and acidic residues" evidence="3">
    <location>
        <begin position="558"/>
        <end position="586"/>
    </location>
</feature>
<feature type="compositionally biased region" description="Polar residues" evidence="3">
    <location>
        <begin position="189"/>
        <end position="204"/>
    </location>
</feature>
<feature type="region of interest" description="Disordered" evidence="3">
    <location>
        <begin position="189"/>
        <end position="212"/>
    </location>
</feature>
<dbReference type="PANTHER" id="PTHR47206:SF1">
    <property type="entry name" value="HOMEODOMAIN-LIKE SUPERFAMILY PROTEIN"/>
    <property type="match status" value="1"/>
</dbReference>
<evidence type="ECO:0000259" key="5">
    <source>
        <dbReference type="PROSITE" id="PS51294"/>
    </source>
</evidence>
<feature type="domain" description="HTH myb-type" evidence="5">
    <location>
        <begin position="206"/>
        <end position="262"/>
    </location>
</feature>
<feature type="region of interest" description="Disordered" evidence="3">
    <location>
        <begin position="557"/>
        <end position="612"/>
    </location>
</feature>
<keyword evidence="2" id="KW-0539">Nucleus</keyword>
<dbReference type="CDD" id="cd11660">
    <property type="entry name" value="SANT_TRF"/>
    <property type="match status" value="1"/>
</dbReference>
<dbReference type="PANTHER" id="PTHR47206">
    <property type="entry name" value="HOMEODOMAIN-LIKE SUPERFAMILY PROTEIN"/>
    <property type="match status" value="1"/>
</dbReference>
<evidence type="ECO:0000313" key="7">
    <source>
        <dbReference type="EMBL" id="CAH9119507.1"/>
    </source>
</evidence>
<comment type="subcellular location">
    <subcellularLocation>
        <location evidence="1">Nucleus</location>
    </subcellularLocation>
</comment>
<evidence type="ECO:0000256" key="3">
    <source>
        <dbReference type="SAM" id="MobiDB-lite"/>
    </source>
</evidence>
<dbReference type="PROSITE" id="PS50090">
    <property type="entry name" value="MYB_LIKE"/>
    <property type="match status" value="1"/>
</dbReference>
<evidence type="ECO:0008006" key="9">
    <source>
        <dbReference type="Google" id="ProtNLM"/>
    </source>
</evidence>
<organism evidence="6 8">
    <name type="scientific">Cuscuta epithymum</name>
    <dbReference type="NCBI Taxonomy" id="186058"/>
    <lineage>
        <taxon>Eukaryota</taxon>
        <taxon>Viridiplantae</taxon>
        <taxon>Streptophyta</taxon>
        <taxon>Embryophyta</taxon>
        <taxon>Tracheophyta</taxon>
        <taxon>Spermatophyta</taxon>
        <taxon>Magnoliopsida</taxon>
        <taxon>eudicotyledons</taxon>
        <taxon>Gunneridae</taxon>
        <taxon>Pentapetalae</taxon>
        <taxon>asterids</taxon>
        <taxon>lamiids</taxon>
        <taxon>Solanales</taxon>
        <taxon>Convolvulaceae</taxon>
        <taxon>Cuscuteae</taxon>
        <taxon>Cuscuta</taxon>
        <taxon>Cuscuta subgen. Cuscuta</taxon>
    </lineage>
</organism>
<dbReference type="PROSITE" id="PS51294">
    <property type="entry name" value="HTH_MYB"/>
    <property type="match status" value="1"/>
</dbReference>
<dbReference type="SUPFAM" id="SSF46689">
    <property type="entry name" value="Homeodomain-like"/>
    <property type="match status" value="1"/>
</dbReference>
<dbReference type="SMART" id="SM00717">
    <property type="entry name" value="SANT"/>
    <property type="match status" value="1"/>
</dbReference>
<reference evidence="6" key="1">
    <citation type="submission" date="2022-07" db="EMBL/GenBank/DDBJ databases">
        <authorList>
            <person name="Macas J."/>
            <person name="Novak P."/>
            <person name="Neumann P."/>
        </authorList>
    </citation>
    <scope>NUCLEOTIDE SEQUENCE</scope>
</reference>
<feature type="compositionally biased region" description="Polar residues" evidence="3">
    <location>
        <begin position="448"/>
        <end position="459"/>
    </location>
</feature>
<gene>
    <name evidence="7" type="ORF">CEPIT_LOCUS22717</name>
    <name evidence="6" type="ORF">CEPIT_LOCUS2334</name>
</gene>
<dbReference type="InterPro" id="IPR009057">
    <property type="entry name" value="Homeodomain-like_sf"/>
</dbReference>
<proteinExistence type="predicted"/>
<sequence length="612" mass="64143">MEIRRMIDKSNKRKKCSVSEEDISTLLKRYTATSVLALLQEVAQVPDVKIDWNALVKKTTTGITNAREYQLLWRHLAYRHGLADRLDDGALPLDDDSDLEYELEASPAVTSEASAEAAACVKVLIASGMPSESCLSNGTTVEAPLTISIPTAQACSRNPSDISCQSISMQGTNIIIPVSVQVQPLPNVTTAEGLDTNGSLNTNLPPRRKRKPWSEAEDLELIAAVQKCGEGNWANILKGDFKGDRTASQLSQRWAIIRKRQGTTVGNNSSQLSEAQLAARRAMSLALDMPIGDSLKAACSISSGSNAANGKHPAAAANGKPPAATANGKPPAQQEPAMVAQKPGMALLQKPRVLSKPTTPSPDSMVKAAAVAAGARIATPSDAASLLKAAQSKNAVRIMPSGGAQMVKPSGPNALPSNVHFIRTGLLSHSKTMPNATRTGKPAYLPVGQTNSATSTTVSGPKASAEVSNGINPKNVEDSAITTSNVVPNSSSSTRVAVIDSKAVGDSCIPALGNVMEKPVEEIRALNHCNGSEDKNKAASASASASTSGAASVCFQEKQIDTSSRSDENDGKQGEVECKSTVENHVGENQSADVNQKDTSPSLDVDEKQVVT</sequence>
<dbReference type="Pfam" id="PF00249">
    <property type="entry name" value="Myb_DNA-binding"/>
    <property type="match status" value="1"/>
</dbReference>